<keyword evidence="9" id="KW-1185">Reference proteome</keyword>
<keyword evidence="7" id="KW-0998">Cell outer membrane</keyword>
<evidence type="ECO:0000313" key="9">
    <source>
        <dbReference type="Proteomes" id="UP000324376"/>
    </source>
</evidence>
<dbReference type="AlphaFoldDB" id="A0A5S5CDR2"/>
<reference evidence="8 9" key="1">
    <citation type="submission" date="2019-07" db="EMBL/GenBank/DDBJ databases">
        <title>Genomic Encyclopedia of Archaeal and Bacterial Type Strains, Phase II (KMG-II): from individual species to whole genera.</title>
        <authorList>
            <person name="Goeker M."/>
        </authorList>
    </citation>
    <scope>NUCLEOTIDE SEQUENCE [LARGE SCALE GENOMIC DNA]</scope>
    <source>
        <strain evidence="8 9">DSM 17527</strain>
    </source>
</reference>
<dbReference type="EMBL" id="VNHU01000001">
    <property type="protein sequence ID" value="TYP77279.1"/>
    <property type="molecule type" value="Genomic_DNA"/>
</dbReference>
<organism evidence="8 9">
    <name type="scientific">Aquimarina intermedia</name>
    <dbReference type="NCBI Taxonomy" id="350814"/>
    <lineage>
        <taxon>Bacteria</taxon>
        <taxon>Pseudomonadati</taxon>
        <taxon>Bacteroidota</taxon>
        <taxon>Flavobacteriia</taxon>
        <taxon>Flavobacteriales</taxon>
        <taxon>Flavobacteriaceae</taxon>
        <taxon>Aquimarina</taxon>
    </lineage>
</organism>
<evidence type="ECO:0000256" key="1">
    <source>
        <dbReference type="ARBA" id="ARBA00004442"/>
    </source>
</evidence>
<protein>
    <submittedName>
        <fullName evidence="8">Outer membrane protein TolC</fullName>
    </submittedName>
</protein>
<dbReference type="Gene3D" id="1.20.1600.10">
    <property type="entry name" value="Outer membrane efflux proteins (OEP)"/>
    <property type="match status" value="1"/>
</dbReference>
<evidence type="ECO:0000256" key="3">
    <source>
        <dbReference type="ARBA" id="ARBA00022448"/>
    </source>
</evidence>
<name>A0A5S5CDR2_9FLAO</name>
<dbReference type="GO" id="GO:1990281">
    <property type="term" value="C:efflux pump complex"/>
    <property type="evidence" value="ECO:0007669"/>
    <property type="project" value="TreeGrafter"/>
</dbReference>
<accession>A0A5S5CDR2</accession>
<comment type="caution">
    <text evidence="8">The sequence shown here is derived from an EMBL/GenBank/DDBJ whole genome shotgun (WGS) entry which is preliminary data.</text>
</comment>
<comment type="similarity">
    <text evidence="2">Belongs to the outer membrane factor (OMF) (TC 1.B.17) family.</text>
</comment>
<keyword evidence="5" id="KW-0812">Transmembrane</keyword>
<keyword evidence="3" id="KW-0813">Transport</keyword>
<evidence type="ECO:0000313" key="8">
    <source>
        <dbReference type="EMBL" id="TYP77279.1"/>
    </source>
</evidence>
<evidence type="ECO:0000256" key="4">
    <source>
        <dbReference type="ARBA" id="ARBA00022452"/>
    </source>
</evidence>
<dbReference type="GO" id="GO:0009279">
    <property type="term" value="C:cell outer membrane"/>
    <property type="evidence" value="ECO:0007669"/>
    <property type="project" value="UniProtKB-SubCell"/>
</dbReference>
<keyword evidence="6" id="KW-0472">Membrane</keyword>
<comment type="subcellular location">
    <subcellularLocation>
        <location evidence="1">Cell outer membrane</location>
    </subcellularLocation>
</comment>
<evidence type="ECO:0000256" key="7">
    <source>
        <dbReference type="ARBA" id="ARBA00023237"/>
    </source>
</evidence>
<dbReference type="GO" id="GO:0015288">
    <property type="term" value="F:porin activity"/>
    <property type="evidence" value="ECO:0007669"/>
    <property type="project" value="TreeGrafter"/>
</dbReference>
<proteinExistence type="inferred from homology"/>
<dbReference type="Proteomes" id="UP000324376">
    <property type="component" value="Unassembled WGS sequence"/>
</dbReference>
<dbReference type="OrthoDB" id="1680428at2"/>
<dbReference type="Pfam" id="PF02321">
    <property type="entry name" value="OEP"/>
    <property type="match status" value="1"/>
</dbReference>
<dbReference type="InterPro" id="IPR051906">
    <property type="entry name" value="TolC-like"/>
</dbReference>
<dbReference type="PANTHER" id="PTHR30026:SF20">
    <property type="entry name" value="OUTER MEMBRANE PROTEIN TOLC"/>
    <property type="match status" value="1"/>
</dbReference>
<keyword evidence="4" id="KW-1134">Transmembrane beta strand</keyword>
<evidence type="ECO:0000256" key="2">
    <source>
        <dbReference type="ARBA" id="ARBA00007613"/>
    </source>
</evidence>
<dbReference type="InterPro" id="IPR003423">
    <property type="entry name" value="OMP_efflux"/>
</dbReference>
<evidence type="ECO:0000256" key="5">
    <source>
        <dbReference type="ARBA" id="ARBA00022692"/>
    </source>
</evidence>
<evidence type="ECO:0000256" key="6">
    <source>
        <dbReference type="ARBA" id="ARBA00023136"/>
    </source>
</evidence>
<dbReference type="GO" id="GO:0015562">
    <property type="term" value="F:efflux transmembrane transporter activity"/>
    <property type="evidence" value="ECO:0007669"/>
    <property type="project" value="InterPro"/>
</dbReference>
<sequence>MTQLNTIFYINERPALGVGFILLFSMLNISLGIAQTLQDYQEEAVQNNPELKALQYNLDLSEERINEAGSLPNTTVSAGYFVQEAETRTGAQKARFSAQQMVPLFGVLNAKKDAARQMSLVEMNRLETAKSKLFLSLKRTYYTLYALNAKQQILHERYKLLETYKEIGLTALTANRATAVDILKINIALNEVRNQEEILKGEKLSTQKEFNSLLNRDGFDPVYVVDNLFIPEEEPTMLMEEINNHPELTAYEYQTNVIEAKLKLNNKEALPALGFGLDYVIVQERSDMIVPDNGKDIVMPMVSMSIPLFAKKYRSQSKQFALEQDKVMQQYDAAQNLLENRLERAINERITSRINYNTQQENIEQARQVEQILRTGYTTSQIDFDELLDIQKMILDFEYKKIDAIKQYYIQTAEITYLNVSE</sequence>
<dbReference type="SUPFAM" id="SSF56954">
    <property type="entry name" value="Outer membrane efflux proteins (OEP)"/>
    <property type="match status" value="1"/>
</dbReference>
<dbReference type="PANTHER" id="PTHR30026">
    <property type="entry name" value="OUTER MEMBRANE PROTEIN TOLC"/>
    <property type="match status" value="1"/>
</dbReference>
<gene>
    <name evidence="8" type="ORF">BD809_101432</name>
</gene>